<gene>
    <name evidence="2 4 5" type="ORF">SRAE_2000133700</name>
</gene>
<name>A0A090LGN5_STRRB</name>
<dbReference type="EMBL" id="LN609529">
    <property type="protein sequence ID" value="CEF66670.1"/>
    <property type="molecule type" value="Genomic_DNA"/>
</dbReference>
<evidence type="ECO:0000256" key="1">
    <source>
        <dbReference type="SAM" id="Coils"/>
    </source>
</evidence>
<evidence type="ECO:0000313" key="3">
    <source>
        <dbReference type="Proteomes" id="UP000035682"/>
    </source>
</evidence>
<keyword evidence="1" id="KW-0175">Coiled coil</keyword>
<evidence type="ECO:0000313" key="4">
    <source>
        <dbReference type="WBParaSite" id="SRAE_2000133700.1"/>
    </source>
</evidence>
<evidence type="ECO:0000313" key="5">
    <source>
        <dbReference type="WormBase" id="SRAE_2000133700"/>
    </source>
</evidence>
<dbReference type="GeneID" id="36379035"/>
<keyword evidence="3" id="KW-1185">Reference proteome</keyword>
<accession>A0A090LGN5</accession>
<reference evidence="4" key="3">
    <citation type="submission" date="2020-12" db="UniProtKB">
        <authorList>
            <consortium name="WormBaseParasite"/>
        </authorList>
    </citation>
    <scope>IDENTIFICATION</scope>
</reference>
<sequence>MEKICKDMEDLLEEAKQTQKKLEEIKSKKINITAQLEKEYEDYVCQQIIKESSEKLVKNIEDAVLAKRMLSQKLISQKQAMDTILREVNNIMVGINENSSNF</sequence>
<dbReference type="WBParaSite" id="SRAE_2000133700.1">
    <property type="protein sequence ID" value="SRAE_2000133700.1"/>
    <property type="gene ID" value="WBGene00261541"/>
</dbReference>
<dbReference type="Proteomes" id="UP000035682">
    <property type="component" value="Unplaced"/>
</dbReference>
<dbReference type="RefSeq" id="XP_024505870.1">
    <property type="nucleotide sequence ID" value="XM_024652278.1"/>
</dbReference>
<proteinExistence type="predicted"/>
<reference evidence="2" key="1">
    <citation type="submission" date="2014-09" db="EMBL/GenBank/DDBJ databases">
        <authorList>
            <person name="Aslett A.Martin."/>
        </authorList>
    </citation>
    <scope>NUCLEOTIDE SEQUENCE</scope>
    <source>
        <strain evidence="2">ED321 Heterogonic</strain>
    </source>
</reference>
<feature type="coiled-coil region" evidence="1">
    <location>
        <begin position="1"/>
        <end position="35"/>
    </location>
</feature>
<organism evidence="2">
    <name type="scientific">Strongyloides ratti</name>
    <name type="common">Parasitic roundworm</name>
    <dbReference type="NCBI Taxonomy" id="34506"/>
    <lineage>
        <taxon>Eukaryota</taxon>
        <taxon>Metazoa</taxon>
        <taxon>Ecdysozoa</taxon>
        <taxon>Nematoda</taxon>
        <taxon>Chromadorea</taxon>
        <taxon>Rhabditida</taxon>
        <taxon>Tylenchina</taxon>
        <taxon>Panagrolaimomorpha</taxon>
        <taxon>Strongyloidoidea</taxon>
        <taxon>Strongyloididae</taxon>
        <taxon>Strongyloides</taxon>
    </lineage>
</organism>
<dbReference type="AlphaFoldDB" id="A0A090LGN5"/>
<dbReference type="WormBase" id="SRAE_2000133700">
    <property type="protein sequence ID" value="SRP06952"/>
    <property type="gene ID" value="WBGene00261541"/>
</dbReference>
<reference evidence="3" key="2">
    <citation type="submission" date="2014-09" db="EMBL/GenBank/DDBJ databases">
        <authorList>
            <person name="Martin A.A."/>
        </authorList>
    </citation>
    <scope>NUCLEOTIDE SEQUENCE</scope>
    <source>
        <strain evidence="3">ED321</strain>
    </source>
</reference>
<protein>
    <submittedName>
        <fullName evidence="2 4">Uncharacterized protein</fullName>
    </submittedName>
</protein>
<dbReference type="CTD" id="36379035"/>
<evidence type="ECO:0000313" key="2">
    <source>
        <dbReference type="EMBL" id="CEF66670.1"/>
    </source>
</evidence>